<comment type="caution">
    <text evidence="1">The sequence shown here is derived from an EMBL/GenBank/DDBJ whole genome shotgun (WGS) entry which is preliminary data.</text>
</comment>
<protein>
    <submittedName>
        <fullName evidence="1">Uncharacterized protein</fullName>
    </submittedName>
</protein>
<organism evidence="1 2">
    <name type="scientific">Evansella tamaricis</name>
    <dbReference type="NCBI Taxonomy" id="2069301"/>
    <lineage>
        <taxon>Bacteria</taxon>
        <taxon>Bacillati</taxon>
        <taxon>Bacillota</taxon>
        <taxon>Bacilli</taxon>
        <taxon>Bacillales</taxon>
        <taxon>Bacillaceae</taxon>
        <taxon>Evansella</taxon>
    </lineage>
</organism>
<evidence type="ECO:0000313" key="2">
    <source>
        <dbReference type="Proteomes" id="UP000784880"/>
    </source>
</evidence>
<dbReference type="EMBL" id="JAHQCS010000178">
    <property type="protein sequence ID" value="MBU9714455.1"/>
    <property type="molecule type" value="Genomic_DNA"/>
</dbReference>
<accession>A0ABS6JQ06</accession>
<gene>
    <name evidence="1" type="ORF">KS419_22190</name>
</gene>
<keyword evidence="2" id="KW-1185">Reference proteome</keyword>
<proteinExistence type="predicted"/>
<dbReference type="Proteomes" id="UP000784880">
    <property type="component" value="Unassembled WGS sequence"/>
</dbReference>
<evidence type="ECO:0000313" key="1">
    <source>
        <dbReference type="EMBL" id="MBU9714455.1"/>
    </source>
</evidence>
<dbReference type="RefSeq" id="WP_217069044.1">
    <property type="nucleotide sequence ID" value="NZ_JAHQCS010000178.1"/>
</dbReference>
<name>A0ABS6JQ06_9BACI</name>
<sequence length="77" mass="9441">MTEAVSEEYKALFKEFKHVVDCYKDAYELMQTMHKHCEHYKQLYFITQDFIDEQQLGVEFDNYLENYEEEKGEDLIK</sequence>
<reference evidence="1 2" key="1">
    <citation type="submission" date="2021-06" db="EMBL/GenBank/DDBJ databases">
        <title>Bacillus sp. RD4P76, an endophyte from a halophyte.</title>
        <authorList>
            <person name="Sun J.-Q."/>
        </authorList>
    </citation>
    <scope>NUCLEOTIDE SEQUENCE [LARGE SCALE GENOMIC DNA]</scope>
    <source>
        <strain evidence="1 2">CGMCC 1.15917</strain>
    </source>
</reference>